<dbReference type="KEGG" id="atm:ANT_09600"/>
<dbReference type="GO" id="GO:0140359">
    <property type="term" value="F:ABC-type transporter activity"/>
    <property type="evidence" value="ECO:0007669"/>
    <property type="project" value="InterPro"/>
</dbReference>
<dbReference type="HOGENOM" id="CLU_046841_0_1_0"/>
<dbReference type="GO" id="GO:0005886">
    <property type="term" value="C:plasma membrane"/>
    <property type="evidence" value="ECO:0007669"/>
    <property type="project" value="UniProtKB-SubCell"/>
</dbReference>
<evidence type="ECO:0000313" key="9">
    <source>
        <dbReference type="Proteomes" id="UP000008922"/>
    </source>
</evidence>
<dbReference type="AlphaFoldDB" id="E8N3I0"/>
<feature type="transmembrane region" description="Helical" evidence="6">
    <location>
        <begin position="275"/>
        <end position="300"/>
    </location>
</feature>
<keyword evidence="9" id="KW-1185">Reference proteome</keyword>
<proteinExistence type="predicted"/>
<dbReference type="RefSeq" id="WP_013559385.1">
    <property type="nucleotide sequence ID" value="NC_014960.1"/>
</dbReference>
<keyword evidence="4 6" id="KW-1133">Transmembrane helix</keyword>
<dbReference type="InterPro" id="IPR013525">
    <property type="entry name" value="ABC2_TM"/>
</dbReference>
<feature type="transmembrane region" description="Helical" evidence="6">
    <location>
        <begin position="20"/>
        <end position="42"/>
    </location>
</feature>
<keyword evidence="5 6" id="KW-0472">Membrane</keyword>
<gene>
    <name evidence="8" type="ordered locus">ANT_09600</name>
</gene>
<comment type="subcellular location">
    <subcellularLocation>
        <location evidence="1">Cell membrane</location>
        <topology evidence="1">Multi-pass membrane protein</topology>
    </subcellularLocation>
</comment>
<evidence type="ECO:0000259" key="7">
    <source>
        <dbReference type="Pfam" id="PF12698"/>
    </source>
</evidence>
<keyword evidence="2" id="KW-1003">Cell membrane</keyword>
<dbReference type="InParanoid" id="E8N3I0"/>
<feature type="transmembrane region" description="Helical" evidence="6">
    <location>
        <begin position="233"/>
        <end position="255"/>
    </location>
</feature>
<feature type="transmembrane region" description="Helical" evidence="6">
    <location>
        <begin position="335"/>
        <end position="355"/>
    </location>
</feature>
<feature type="transmembrane region" description="Helical" evidence="6">
    <location>
        <begin position="306"/>
        <end position="323"/>
    </location>
</feature>
<protein>
    <submittedName>
        <fullName evidence="8">Molybdenum ABC transporter permease protein</fullName>
    </submittedName>
</protein>
<feature type="transmembrane region" description="Helical" evidence="6">
    <location>
        <begin position="180"/>
        <end position="204"/>
    </location>
</feature>
<dbReference type="Pfam" id="PF12698">
    <property type="entry name" value="ABC2_membrane_3"/>
    <property type="match status" value="1"/>
</dbReference>
<feature type="transmembrane region" description="Helical" evidence="6">
    <location>
        <begin position="361"/>
        <end position="379"/>
    </location>
</feature>
<reference evidence="8 9" key="1">
    <citation type="submission" date="2010-12" db="EMBL/GenBank/DDBJ databases">
        <title>Whole genome sequence of Anaerolinea thermophila UNI-1.</title>
        <authorList>
            <person name="Narita-Yamada S."/>
            <person name="Kishi E."/>
            <person name="Watanabe Y."/>
            <person name="Takasaki K."/>
            <person name="Ankai A."/>
            <person name="Oguchi A."/>
            <person name="Fukui S."/>
            <person name="Takahashi M."/>
            <person name="Yashiro I."/>
            <person name="Hosoyama A."/>
            <person name="Sekiguchi Y."/>
            <person name="Hanada S."/>
            <person name="Fujita N."/>
        </authorList>
    </citation>
    <scope>NUCLEOTIDE SEQUENCE [LARGE SCALE GENOMIC DNA]</scope>
    <source>
        <strain evidence="9">DSM 14523 / JCM 11388 / NBRC 100420 / UNI-1</strain>
    </source>
</reference>
<name>E8N3I0_ANATU</name>
<evidence type="ECO:0000256" key="3">
    <source>
        <dbReference type="ARBA" id="ARBA00022692"/>
    </source>
</evidence>
<dbReference type="EMBL" id="AP012029">
    <property type="protein sequence ID" value="BAJ62994.1"/>
    <property type="molecule type" value="Genomic_DNA"/>
</dbReference>
<dbReference type="STRING" id="926569.ANT_09600"/>
<evidence type="ECO:0000256" key="2">
    <source>
        <dbReference type="ARBA" id="ARBA00022475"/>
    </source>
</evidence>
<evidence type="ECO:0000256" key="5">
    <source>
        <dbReference type="ARBA" id="ARBA00023136"/>
    </source>
</evidence>
<keyword evidence="3 6" id="KW-0812">Transmembrane</keyword>
<evidence type="ECO:0000256" key="6">
    <source>
        <dbReference type="SAM" id="Phobius"/>
    </source>
</evidence>
<evidence type="ECO:0000256" key="4">
    <source>
        <dbReference type="ARBA" id="ARBA00022989"/>
    </source>
</evidence>
<organism evidence="8 9">
    <name type="scientific">Anaerolinea thermophila (strain DSM 14523 / JCM 11388 / NBRC 100420 / UNI-1)</name>
    <dbReference type="NCBI Taxonomy" id="926569"/>
    <lineage>
        <taxon>Bacteria</taxon>
        <taxon>Bacillati</taxon>
        <taxon>Chloroflexota</taxon>
        <taxon>Anaerolineae</taxon>
        <taxon>Anaerolineales</taxon>
        <taxon>Anaerolineaceae</taxon>
        <taxon>Anaerolinea</taxon>
    </lineage>
</organism>
<evidence type="ECO:0000256" key="1">
    <source>
        <dbReference type="ARBA" id="ARBA00004651"/>
    </source>
</evidence>
<dbReference type="PANTHER" id="PTHR30294">
    <property type="entry name" value="MEMBRANE COMPONENT OF ABC TRANSPORTER YHHJ-RELATED"/>
    <property type="match status" value="1"/>
</dbReference>
<feature type="domain" description="ABC-2 type transporter transmembrane" evidence="7">
    <location>
        <begin position="19"/>
        <end position="382"/>
    </location>
</feature>
<dbReference type="InterPro" id="IPR051449">
    <property type="entry name" value="ABC-2_transporter_component"/>
</dbReference>
<dbReference type="OrthoDB" id="142621at2"/>
<dbReference type="eggNOG" id="COG1668">
    <property type="taxonomic scope" value="Bacteria"/>
</dbReference>
<evidence type="ECO:0000313" key="8">
    <source>
        <dbReference type="EMBL" id="BAJ62994.1"/>
    </source>
</evidence>
<accession>E8N3I0</accession>
<dbReference type="Proteomes" id="UP000008922">
    <property type="component" value="Chromosome"/>
</dbReference>
<dbReference type="PANTHER" id="PTHR30294:SF29">
    <property type="entry name" value="MULTIDRUG ABC TRANSPORTER PERMEASE YBHS-RELATED"/>
    <property type="match status" value="1"/>
</dbReference>
<dbReference type="FunCoup" id="E8N3I0">
    <property type="interactions" value="19"/>
</dbReference>
<sequence length="410" mass="45658">MKKIWIVLKHEVNTLLHNRSFLLGVFLLPLLGFIVLFVVGLLQRNPTLTGDTGTLPANVEIDTKGLVDYSGIVREIPQNLKNTVKKFDGEESALQALKSGEISAFFVIHRDYLKNGKVDFFAKNINAFSDSINHDPVDWLIQYNLFKDRPELLQRVHDPFNLQEETLASKKTQRDEDDPLAFAVPYGVTMIFYVLIFGTSSLMLSNIATEKQNRVVEILLTSVTPTQMMVGKMLGLGIMGLFQTLIWLIAARLLLPLGGRSISILQGVQIPPEILGWGILYFLLGYAIYASMMAWIGALAPNLREASQVTFIVAIPLIIPLMFHNALIFRPDSTISVIFSLIPLTSPVAMMTRLAATTVPFWQLALAAVLQALTAWLVLRIAAGMFRAQNLLSGQAFNLKVFFKALLEKA</sequence>